<sequence length="146" mass="15620">MQKNLKWAIPILVALIATTGIAMQQVDAYKRTVMIHITAGEADFHSATMGVEHAKSTFAAGKTVVVLLDVDGVALAAKNPPANLKTANQNLQEFLDSGGRVIACEHCIAMAGLKSTDLLPGVEIDKHPQMPKMQQILDDAAVVLDY</sequence>
<comment type="caution">
    <text evidence="1">The sequence shown here is derived from an EMBL/GenBank/DDBJ whole genome shotgun (WGS) entry which is preliminary data.</text>
</comment>
<protein>
    <recommendedName>
        <fullName evidence="3">DsrE family protein</fullName>
    </recommendedName>
</protein>
<accession>A0A812F2Q8</accession>
<reference evidence="1" key="1">
    <citation type="submission" date="2021-02" db="EMBL/GenBank/DDBJ databases">
        <authorList>
            <person name="Han P."/>
        </authorList>
    </citation>
    <scope>NUCLEOTIDE SEQUENCE</scope>
    <source>
        <strain evidence="1">Candidatus Nitrosotenuis uzonensis 5A</strain>
    </source>
</reference>
<gene>
    <name evidence="1" type="ORF">NUZ5A_20383</name>
</gene>
<dbReference type="SUPFAM" id="SSF75169">
    <property type="entry name" value="DsrEFH-like"/>
    <property type="match status" value="1"/>
</dbReference>
<dbReference type="AlphaFoldDB" id="A0A812F2Q8"/>
<name>A0A812F2Q8_9ARCH</name>
<dbReference type="Gene3D" id="3.40.1260.10">
    <property type="entry name" value="DsrEFH-like"/>
    <property type="match status" value="1"/>
</dbReference>
<proteinExistence type="predicted"/>
<dbReference type="Pfam" id="PF02635">
    <property type="entry name" value="DsrE"/>
    <property type="match status" value="1"/>
</dbReference>
<evidence type="ECO:0008006" key="3">
    <source>
        <dbReference type="Google" id="ProtNLM"/>
    </source>
</evidence>
<evidence type="ECO:0000313" key="2">
    <source>
        <dbReference type="Proteomes" id="UP000655759"/>
    </source>
</evidence>
<dbReference type="EMBL" id="CAJNAQ010000002">
    <property type="protein sequence ID" value="CAE6487909.1"/>
    <property type="molecule type" value="Genomic_DNA"/>
</dbReference>
<dbReference type="RefSeq" id="WP_205098149.1">
    <property type="nucleotide sequence ID" value="NZ_CAJNAQ010000002.1"/>
</dbReference>
<dbReference type="Proteomes" id="UP000655759">
    <property type="component" value="Unassembled WGS sequence"/>
</dbReference>
<dbReference type="InterPro" id="IPR003787">
    <property type="entry name" value="Sulphur_relay_DsrE/F-like"/>
</dbReference>
<organism evidence="1 2">
    <name type="scientific">Candidatus Nitrosotenuis uzonensis</name>
    <dbReference type="NCBI Taxonomy" id="1407055"/>
    <lineage>
        <taxon>Archaea</taxon>
        <taxon>Nitrososphaerota</taxon>
        <taxon>Candidatus Nitrosotenuis</taxon>
    </lineage>
</organism>
<dbReference type="InterPro" id="IPR027396">
    <property type="entry name" value="DsrEFH-like"/>
</dbReference>
<evidence type="ECO:0000313" key="1">
    <source>
        <dbReference type="EMBL" id="CAE6487909.1"/>
    </source>
</evidence>